<dbReference type="InterPro" id="IPR002630">
    <property type="entry name" value="Orbi_NS1"/>
</dbReference>
<protein>
    <recommendedName>
        <fullName evidence="1">Non-structural protein NS1</fullName>
    </recommendedName>
</protein>
<evidence type="ECO:0000313" key="2">
    <source>
        <dbReference type="EMBL" id="QJD38995.1"/>
    </source>
</evidence>
<proteinExistence type="predicted"/>
<dbReference type="EMBL" id="MT341505">
    <property type="protein sequence ID" value="QJD38995.1"/>
    <property type="molecule type" value="Genomic_RNA"/>
</dbReference>
<organism evidence="2">
    <name type="scientific">CHeRI orbivirus 3-4</name>
    <dbReference type="NCBI Taxonomy" id="2729576"/>
    <lineage>
        <taxon>Viruses</taxon>
        <taxon>Riboviria</taxon>
        <taxon>Orthornavirae</taxon>
        <taxon>Duplornaviricota</taxon>
        <taxon>Resentoviricetes</taxon>
        <taxon>Reovirales</taxon>
        <taxon>Sedoreoviridae</taxon>
        <taxon>Orbivirus</taxon>
    </lineage>
</organism>
<gene>
    <name evidence="2" type="primary">NS1</name>
</gene>
<sequence>MDHFIRYFNLSVEEAQLVRLCAIISSSWKCSHRSRDCLIGRTCVKENFSKICHDTFQTQNYDNVKIILRISRQMMMVRGDLWCNALNHARNNAILNPEGEKEEALSVLQDAYSHSRFQEEVKTLKRINDKATPVYIDDSTSLVHAFYMPVSCEVETNVVNIKRLGRFLVVFYSVESNKMDVLWQGSDEARKYVTETLHWGVTNLPQCCYTGSKRTAQWIVWLPETMIEVFTNPEEIGKLLRILDMDLKTIQGFDTRDPSRICHQRFGIRGFSVEAISELLYMYVNGKPLIQYLLAKKPTTVMEMTIPMLVIRGYMYNYYTDYEASRWFEEKETCQCCYVEKFCANKKILVMDSKAQEILGRNAERAGRLIKHNDGSLKGISSFELGYGEMLSRQGEHWIAFTCLDSYDSLIVTGTLVHRYLRGEGITCEFDRQIAMNALARCYLYWGPTDNQIVNVIFRLMCYLLLKKKIEMLGMNLPWYDLGTFFNLITREERVSSVVTEKMHAAVARVSLLYLRLTVHGYDIRHGDEAEFDTQVKALTRNFSKLPLGKRPITPKGIIKRVRKENLTNK</sequence>
<name>A0A6M3SL84_9REOV</name>
<evidence type="ECO:0000256" key="1">
    <source>
        <dbReference type="ARBA" id="ARBA00014071"/>
    </source>
</evidence>
<accession>A0A6M3SL84</accession>
<dbReference type="Pfam" id="PF01718">
    <property type="entry name" value="Orbi_NS1"/>
    <property type="match status" value="1"/>
</dbReference>
<reference evidence="2" key="1">
    <citation type="submission" date="2020-04" db="EMBL/GenBank/DDBJ databases">
        <title>Genome Sequencing of CHeRI orbivirus 3.4 Isolated from a Dead White-tailed Deer (Odocoileus virginianus) in Florida, USA.</title>
        <authorList>
            <person name="Rodrigues T.C.S."/>
            <person name="Lednicky J.A."/>
            <person name="Loeb J.C."/>
            <person name="Campos Krauer J.M."/>
            <person name="Wisely S.M.M."/>
            <person name="Subramaniam K."/>
            <person name="Waltzek T.B."/>
        </authorList>
    </citation>
    <scope>NUCLEOTIDE SEQUENCE</scope>
    <source>
        <strain evidence="2">OV895</strain>
    </source>
</reference>